<dbReference type="GO" id="GO:0006355">
    <property type="term" value="P:regulation of DNA-templated transcription"/>
    <property type="evidence" value="ECO:0007669"/>
    <property type="project" value="InterPro"/>
</dbReference>
<feature type="repeat" description="WD" evidence="10">
    <location>
        <begin position="131"/>
        <end position="162"/>
    </location>
</feature>
<sequence>MRFTKPEWVIHQDTGTKSENTKRLSIFSVHVHPDGSRIATGGLDARIRIWSTRPILNPASEASGRPPKSLCTLTMHTGPVLTVRWAHSGRWLASGSDDEIVMIWDLDPSGSGKVWGSDEVNVEGWKPLKRLPGHESDVTDLAWAPEDRYLASVGLDSQVMIWCGYTLDRLRKLDQHQGFVKGVCWDPVGEFLATQSDDKTVKIWRTTDWALEAEISKPFEDSPGSTFFRRLSWSPDGAHITASNAMNNNGFVFVAAVIARNTWTSEISLVGHENTVEVAAYNPHIFLRNAGMPVVTSNICSVVALGADDRSVSVWQTKSARPLIVAKEVFERQILDLSWSWDGLTLYAVSSDGTMGVFNFDPDELEGIAPIEAQAQYLQKFGFVHNPLPGHYAHALHNAVQNPRTMPQPVDMRHTTPPPTPPPVTAPVLGHSQSNSQNGFGSAGPGEHVNVLVAKKGKKHKNRIQPTLVGGLNGSGPSASMSNSQSQNHVHHMNAPTSHSNVPNSSHLNDSLSNIKLPTISRSVSNSSLKPTFAPSQHQQHHGSSRLSSTFPSRAESVERDIDIDMVGLGVGQDMGMDVPIDALSTSSGRGRRRASEAAFGDGPKARTLGGDRVRDAQRSLDVREIRDVRGGQADVGSWRGSASDIRLAVPPLKTFLEFRVEDSQDTLEAQNPEDPNSPSEVTFYANKTTQWLDYLSSPALALVATGRFMAVAMEDGGINVYSPTGRRAMPTLCLGSPCSFLEGSKNFLMALTSSGQLHVWNVKQQRATFPPVSVLHLISSSPNAEILSATVRPNGAPLLHLTTGVAVTYDASLLSWVKISDAWWAQGSAHWKGRPRNAPGGGAIPSAGAVSAVETRIAERGASVDDGTPRPKWWTAAMTLGHLETRMHAARMLESPSEYKQALILYAKSIADEGFRGKAEELLRELYGPVYWRPGRTDDGWVPTVLGLTKRDLARDVLAVFARSKTLYNLAVTYQELLKKSATDE</sequence>
<dbReference type="VEuPathDB" id="FungiDB:BD410DRAFT_899937"/>
<dbReference type="PANTHER" id="PTHR13831:SF0">
    <property type="entry name" value="PROTEIN HIRA"/>
    <property type="match status" value="1"/>
</dbReference>
<keyword evidence="4 10" id="KW-0853">WD repeat</keyword>
<dbReference type="PROSITE" id="PS50294">
    <property type="entry name" value="WD_REPEATS_REGION"/>
    <property type="match status" value="4"/>
</dbReference>
<dbReference type="Gene3D" id="2.130.10.10">
    <property type="entry name" value="YVTN repeat-like/Quinoprotein amine dehydrogenase"/>
    <property type="match status" value="2"/>
</dbReference>
<dbReference type="OrthoDB" id="1741719at2759"/>
<keyword evidence="3 11" id="KW-0678">Repressor</keyword>
<evidence type="ECO:0000256" key="9">
    <source>
        <dbReference type="ARBA" id="ARBA00023242"/>
    </source>
</evidence>
<proteinExistence type="inferred from homology"/>
<protein>
    <recommendedName>
        <fullName evidence="11">Protein HIR</fullName>
    </recommendedName>
</protein>
<dbReference type="CDD" id="cd00200">
    <property type="entry name" value="WD40"/>
    <property type="match status" value="1"/>
</dbReference>
<keyword evidence="16" id="KW-1185">Reference proteome</keyword>
<feature type="compositionally biased region" description="Polar residues" evidence="12">
    <location>
        <begin position="525"/>
        <end position="538"/>
    </location>
</feature>
<comment type="similarity">
    <text evidence="2 11">Belongs to the WD repeat HIR1 family.</text>
</comment>
<dbReference type="Proteomes" id="UP000294933">
    <property type="component" value="Unassembled WGS sequence"/>
</dbReference>
<dbReference type="InterPro" id="IPR031120">
    <property type="entry name" value="HIR1-like"/>
</dbReference>
<keyword evidence="7 11" id="KW-0805">Transcription regulation</keyword>
<evidence type="ECO:0000256" key="4">
    <source>
        <dbReference type="ARBA" id="ARBA00022574"/>
    </source>
</evidence>
<evidence type="ECO:0000256" key="1">
    <source>
        <dbReference type="ARBA" id="ARBA00004123"/>
    </source>
</evidence>
<gene>
    <name evidence="15" type="ORF">BD410DRAFT_899937</name>
</gene>
<dbReference type="InterPro" id="IPR011494">
    <property type="entry name" value="HIRA-like_C"/>
</dbReference>
<dbReference type="SUPFAM" id="SSF50978">
    <property type="entry name" value="WD40 repeat-like"/>
    <property type="match status" value="2"/>
</dbReference>
<name>A0A4Y7PXW2_9AGAM</name>
<organism evidence="15 16">
    <name type="scientific">Rickenella mellea</name>
    <dbReference type="NCBI Taxonomy" id="50990"/>
    <lineage>
        <taxon>Eukaryota</taxon>
        <taxon>Fungi</taxon>
        <taxon>Dikarya</taxon>
        <taxon>Basidiomycota</taxon>
        <taxon>Agaricomycotina</taxon>
        <taxon>Agaricomycetes</taxon>
        <taxon>Hymenochaetales</taxon>
        <taxon>Rickenellaceae</taxon>
        <taxon>Rickenella</taxon>
    </lineage>
</organism>
<feature type="domain" description="Protein HIRA-like C-terminal" evidence="13">
    <location>
        <begin position="726"/>
        <end position="927"/>
    </location>
</feature>
<feature type="region of interest" description="Disordered" evidence="12">
    <location>
        <begin position="404"/>
        <end position="512"/>
    </location>
</feature>
<evidence type="ECO:0000256" key="2">
    <source>
        <dbReference type="ARBA" id="ARBA00007306"/>
    </source>
</evidence>
<feature type="repeat" description="WD" evidence="10">
    <location>
        <begin position="73"/>
        <end position="107"/>
    </location>
</feature>
<dbReference type="InterPro" id="IPR015943">
    <property type="entry name" value="WD40/YVTN_repeat-like_dom_sf"/>
</dbReference>
<evidence type="ECO:0000313" key="16">
    <source>
        <dbReference type="Proteomes" id="UP000294933"/>
    </source>
</evidence>
<keyword evidence="5 11" id="KW-0677">Repeat</keyword>
<dbReference type="EMBL" id="ML170192">
    <property type="protein sequence ID" value="TDL19985.1"/>
    <property type="molecule type" value="Genomic_DNA"/>
</dbReference>
<feature type="region of interest" description="Disordered" evidence="12">
    <location>
        <begin position="525"/>
        <end position="553"/>
    </location>
</feature>
<evidence type="ECO:0000256" key="6">
    <source>
        <dbReference type="ARBA" id="ARBA00022853"/>
    </source>
</evidence>
<dbReference type="AlphaFoldDB" id="A0A4Y7PXW2"/>
<dbReference type="InterPro" id="IPR001680">
    <property type="entry name" value="WD40_rpt"/>
</dbReference>
<reference evidence="15 16" key="1">
    <citation type="submission" date="2018-06" db="EMBL/GenBank/DDBJ databases">
        <title>A transcriptomic atlas of mushroom development highlights an independent origin of complex multicellularity.</title>
        <authorList>
            <consortium name="DOE Joint Genome Institute"/>
            <person name="Krizsan K."/>
            <person name="Almasi E."/>
            <person name="Merenyi Z."/>
            <person name="Sahu N."/>
            <person name="Viragh M."/>
            <person name="Koszo T."/>
            <person name="Mondo S."/>
            <person name="Kiss B."/>
            <person name="Balint B."/>
            <person name="Kues U."/>
            <person name="Barry K."/>
            <person name="Hegedus J.C."/>
            <person name="Henrissat B."/>
            <person name="Johnson J."/>
            <person name="Lipzen A."/>
            <person name="Ohm R."/>
            <person name="Nagy I."/>
            <person name="Pangilinan J."/>
            <person name="Yan J."/>
            <person name="Xiong Y."/>
            <person name="Grigoriev I.V."/>
            <person name="Hibbett D.S."/>
            <person name="Nagy L.G."/>
        </authorList>
    </citation>
    <scope>NUCLEOTIDE SEQUENCE [LARGE SCALE GENOMIC DNA]</scope>
    <source>
        <strain evidence="15 16">SZMC22713</strain>
    </source>
</reference>
<dbReference type="Pfam" id="PF07569">
    <property type="entry name" value="Hira"/>
    <property type="match status" value="1"/>
</dbReference>
<dbReference type="PANTHER" id="PTHR13831">
    <property type="entry name" value="MEMBER OF THE HIR1 FAMILY OF WD-REPEAT PROTEINS"/>
    <property type="match status" value="1"/>
</dbReference>
<keyword evidence="8 11" id="KW-0804">Transcription</keyword>
<evidence type="ECO:0000256" key="11">
    <source>
        <dbReference type="RuleBase" id="RU364014"/>
    </source>
</evidence>
<evidence type="ECO:0000259" key="13">
    <source>
        <dbReference type="Pfam" id="PF07569"/>
    </source>
</evidence>
<feature type="compositionally biased region" description="Polar residues" evidence="12">
    <location>
        <begin position="431"/>
        <end position="440"/>
    </location>
</feature>
<dbReference type="InterPro" id="IPR036322">
    <property type="entry name" value="WD40_repeat_dom_sf"/>
</dbReference>
<dbReference type="InterPro" id="IPR019775">
    <property type="entry name" value="WD40_repeat_CS"/>
</dbReference>
<keyword evidence="9 11" id="KW-0539">Nucleus</keyword>
<dbReference type="GO" id="GO:0031491">
    <property type="term" value="F:nucleosome binding"/>
    <property type="evidence" value="ECO:0007669"/>
    <property type="project" value="TreeGrafter"/>
</dbReference>
<comment type="function">
    <text evidence="11">Required for replication-independent chromatin assembly and for the periodic repression of histone gene transcription during the cell cycle.</text>
</comment>
<evidence type="ECO:0000313" key="15">
    <source>
        <dbReference type="EMBL" id="TDL19985.1"/>
    </source>
</evidence>
<dbReference type="STRING" id="50990.A0A4Y7PXW2"/>
<dbReference type="PROSITE" id="PS00678">
    <property type="entry name" value="WD_REPEATS_1"/>
    <property type="match status" value="1"/>
</dbReference>
<feature type="compositionally biased region" description="Polar residues" evidence="12">
    <location>
        <begin position="475"/>
        <end position="488"/>
    </location>
</feature>
<dbReference type="PROSITE" id="PS50082">
    <property type="entry name" value="WD_REPEATS_2"/>
    <property type="match status" value="4"/>
</dbReference>
<evidence type="ECO:0000256" key="8">
    <source>
        <dbReference type="ARBA" id="ARBA00023163"/>
    </source>
</evidence>
<accession>A0A4Y7PXW2</accession>
<feature type="region of interest" description="Disordered" evidence="12">
    <location>
        <begin position="584"/>
        <end position="610"/>
    </location>
</feature>
<evidence type="ECO:0000256" key="10">
    <source>
        <dbReference type="PROSITE-ProRule" id="PRU00221"/>
    </source>
</evidence>
<feature type="repeat" description="WD" evidence="10">
    <location>
        <begin position="173"/>
        <end position="204"/>
    </location>
</feature>
<dbReference type="GO" id="GO:0000785">
    <property type="term" value="C:chromatin"/>
    <property type="evidence" value="ECO:0007669"/>
    <property type="project" value="TreeGrafter"/>
</dbReference>
<comment type="subcellular location">
    <subcellularLocation>
        <location evidence="1 11">Nucleus</location>
    </subcellularLocation>
</comment>
<feature type="compositionally biased region" description="Pro residues" evidence="12">
    <location>
        <begin position="416"/>
        <end position="425"/>
    </location>
</feature>
<dbReference type="GO" id="GO:0006338">
    <property type="term" value="P:chromatin remodeling"/>
    <property type="evidence" value="ECO:0007669"/>
    <property type="project" value="InterPro"/>
</dbReference>
<dbReference type="InterPro" id="IPR055410">
    <property type="entry name" value="Beta-prop_CAF1B_HIR1"/>
</dbReference>
<keyword evidence="6 11" id="KW-0156">Chromatin regulator</keyword>
<evidence type="ECO:0000256" key="12">
    <source>
        <dbReference type="SAM" id="MobiDB-lite"/>
    </source>
</evidence>
<dbReference type="GO" id="GO:0005634">
    <property type="term" value="C:nucleus"/>
    <property type="evidence" value="ECO:0007669"/>
    <property type="project" value="UniProtKB-SubCell"/>
</dbReference>
<evidence type="ECO:0000259" key="14">
    <source>
        <dbReference type="Pfam" id="PF24105"/>
    </source>
</evidence>
<dbReference type="GO" id="GO:0006351">
    <property type="term" value="P:DNA-templated transcription"/>
    <property type="evidence" value="ECO:0007669"/>
    <property type="project" value="InterPro"/>
</dbReference>
<feature type="compositionally biased region" description="Polar residues" evidence="12">
    <location>
        <begin position="495"/>
        <end position="512"/>
    </location>
</feature>
<feature type="domain" description="CAF1B/HIR1 beta-propeller" evidence="14">
    <location>
        <begin position="32"/>
        <end position="365"/>
    </location>
</feature>
<feature type="repeat" description="WD" evidence="10">
    <location>
        <begin position="26"/>
        <end position="53"/>
    </location>
</feature>
<evidence type="ECO:0000256" key="3">
    <source>
        <dbReference type="ARBA" id="ARBA00022491"/>
    </source>
</evidence>
<dbReference type="GO" id="GO:0000417">
    <property type="term" value="C:HIR complex"/>
    <property type="evidence" value="ECO:0007669"/>
    <property type="project" value="TreeGrafter"/>
</dbReference>
<dbReference type="SMART" id="SM00320">
    <property type="entry name" value="WD40"/>
    <property type="match status" value="6"/>
</dbReference>
<evidence type="ECO:0000256" key="5">
    <source>
        <dbReference type="ARBA" id="ARBA00022737"/>
    </source>
</evidence>
<dbReference type="Pfam" id="PF24105">
    <property type="entry name" value="Beta-prop_CAF1B_HIR1"/>
    <property type="match status" value="1"/>
</dbReference>
<evidence type="ECO:0000256" key="7">
    <source>
        <dbReference type="ARBA" id="ARBA00023015"/>
    </source>
</evidence>